<accession>A0ABS0HFC0</accession>
<evidence type="ECO:0000256" key="1">
    <source>
        <dbReference type="SAM" id="MobiDB-lite"/>
    </source>
</evidence>
<proteinExistence type="predicted"/>
<dbReference type="Proteomes" id="UP000600799">
    <property type="component" value="Unassembled WGS sequence"/>
</dbReference>
<evidence type="ECO:0000313" key="2">
    <source>
        <dbReference type="EMBL" id="MBF9150949.1"/>
    </source>
</evidence>
<feature type="region of interest" description="Disordered" evidence="1">
    <location>
        <begin position="1"/>
        <end position="24"/>
    </location>
</feature>
<evidence type="ECO:0000313" key="3">
    <source>
        <dbReference type="Proteomes" id="UP000600799"/>
    </source>
</evidence>
<protein>
    <submittedName>
        <fullName evidence="2">Uncharacterized protein</fullName>
    </submittedName>
</protein>
<gene>
    <name evidence="2" type="ORF">I2488_08030</name>
</gene>
<reference evidence="2 3" key="1">
    <citation type="submission" date="2020-11" db="EMBL/GenBank/DDBJ databases">
        <title>The genome sequence of Novosphingobium sp. 1Y9A.</title>
        <authorList>
            <person name="Liu Y."/>
        </authorList>
    </citation>
    <scope>NUCLEOTIDE SEQUENCE [LARGE SCALE GENOMIC DNA]</scope>
    <source>
        <strain evidence="2 3">1Y9A</strain>
    </source>
</reference>
<keyword evidence="3" id="KW-1185">Reference proteome</keyword>
<dbReference type="RefSeq" id="WP_196275275.1">
    <property type="nucleotide sequence ID" value="NZ_JADQDC010000004.1"/>
</dbReference>
<name>A0ABS0HFC0_9SPHN</name>
<sequence>MIRLPRHSAAFPRQQAHDARANAWGSQWKHLPRSPMRLVRNAMRDGLRTLRG</sequence>
<organism evidence="2 3">
    <name type="scientific">Novosphingobium jiangmenense</name>
    <dbReference type="NCBI Taxonomy" id="2791981"/>
    <lineage>
        <taxon>Bacteria</taxon>
        <taxon>Pseudomonadati</taxon>
        <taxon>Pseudomonadota</taxon>
        <taxon>Alphaproteobacteria</taxon>
        <taxon>Sphingomonadales</taxon>
        <taxon>Sphingomonadaceae</taxon>
        <taxon>Novosphingobium</taxon>
    </lineage>
</organism>
<dbReference type="EMBL" id="JADQDC010000004">
    <property type="protein sequence ID" value="MBF9150949.1"/>
    <property type="molecule type" value="Genomic_DNA"/>
</dbReference>
<comment type="caution">
    <text evidence="2">The sequence shown here is derived from an EMBL/GenBank/DDBJ whole genome shotgun (WGS) entry which is preliminary data.</text>
</comment>